<name>A0ACC3TR71_9ASCO</name>
<keyword evidence="2" id="KW-1185">Reference proteome</keyword>
<reference evidence="2" key="1">
    <citation type="journal article" date="2024" name="Front. Bioeng. Biotechnol.">
        <title>Genome-scale model development and genomic sequencing of the oleaginous clade Lipomyces.</title>
        <authorList>
            <person name="Czajka J.J."/>
            <person name="Han Y."/>
            <person name="Kim J."/>
            <person name="Mondo S.J."/>
            <person name="Hofstad B.A."/>
            <person name="Robles A."/>
            <person name="Haridas S."/>
            <person name="Riley R."/>
            <person name="LaButti K."/>
            <person name="Pangilinan J."/>
            <person name="Andreopoulos W."/>
            <person name="Lipzen A."/>
            <person name="Yan J."/>
            <person name="Wang M."/>
            <person name="Ng V."/>
            <person name="Grigoriev I.V."/>
            <person name="Spatafora J.W."/>
            <person name="Magnuson J.K."/>
            <person name="Baker S.E."/>
            <person name="Pomraning K.R."/>
        </authorList>
    </citation>
    <scope>NUCLEOTIDE SEQUENCE [LARGE SCALE GENOMIC DNA]</scope>
    <source>
        <strain evidence="2">CBS 10300</strain>
    </source>
</reference>
<evidence type="ECO:0000313" key="1">
    <source>
        <dbReference type="EMBL" id="KAK9323396.1"/>
    </source>
</evidence>
<comment type="caution">
    <text evidence="1">The sequence shown here is derived from an EMBL/GenBank/DDBJ whole genome shotgun (WGS) entry which is preliminary data.</text>
</comment>
<gene>
    <name evidence="1" type="ORF">V1517DRAFT_320640</name>
</gene>
<proteinExistence type="predicted"/>
<sequence>MALLITRPSAFLPLLSPDDEVPRYSEIGTTTVEASKNYYPTIFTRDTARGVRKRTRDPVLDSMRSQNVEAVSQFLGQNLPIPYSPSFLMQFVFGKDCFCFCAREGSRASEPALHVDNGIIGVVAGKILRSALDRQVCTGHVMILAVATEWRRFGVGCELLKKLELAFHNVSSPATVASTTAPRLKSIFLHVASTNTEAIQFYEKGGYAFEKSECGYYGRKADGIVMRKYFA</sequence>
<organism evidence="1 2">
    <name type="scientific">Lipomyces orientalis</name>
    <dbReference type="NCBI Taxonomy" id="1233043"/>
    <lineage>
        <taxon>Eukaryota</taxon>
        <taxon>Fungi</taxon>
        <taxon>Dikarya</taxon>
        <taxon>Ascomycota</taxon>
        <taxon>Saccharomycotina</taxon>
        <taxon>Lipomycetes</taxon>
        <taxon>Lipomycetales</taxon>
        <taxon>Lipomycetaceae</taxon>
        <taxon>Lipomyces</taxon>
    </lineage>
</organism>
<protein>
    <submittedName>
        <fullName evidence="1">Uncharacterized protein</fullName>
    </submittedName>
</protein>
<dbReference type="Proteomes" id="UP001489719">
    <property type="component" value="Unassembled WGS sequence"/>
</dbReference>
<dbReference type="EMBL" id="MU970062">
    <property type="protein sequence ID" value="KAK9323396.1"/>
    <property type="molecule type" value="Genomic_DNA"/>
</dbReference>
<accession>A0ACC3TR71</accession>
<evidence type="ECO:0000313" key="2">
    <source>
        <dbReference type="Proteomes" id="UP001489719"/>
    </source>
</evidence>